<accession>A0A6V8PLN5</accession>
<sequence length="47" mass="5075">SPLNKGGEGGCCLAERIWIVRGKRMKGEACYAKKSLYTLPGTIMSLS</sequence>
<name>A0A6V8PLN5_9ACTN</name>
<proteinExistence type="predicted"/>
<dbReference type="EMBL" id="BLSA01000308">
    <property type="protein sequence ID" value="GFP33173.1"/>
    <property type="molecule type" value="Genomic_DNA"/>
</dbReference>
<feature type="non-terminal residue" evidence="1">
    <location>
        <position position="1"/>
    </location>
</feature>
<protein>
    <submittedName>
        <fullName evidence="1">Uncharacterized protein</fullName>
    </submittedName>
</protein>
<comment type="caution">
    <text evidence="1">The sequence shown here is derived from an EMBL/GenBank/DDBJ whole genome shotgun (WGS) entry which is preliminary data.</text>
</comment>
<evidence type="ECO:0000313" key="2">
    <source>
        <dbReference type="Proteomes" id="UP000568877"/>
    </source>
</evidence>
<reference evidence="1 2" key="1">
    <citation type="journal article" date="2020" name="Front. Microbiol.">
        <title>Single-cell genomics of novel Actinobacteria with the Wood-Ljungdahl pathway discovered in a serpentinizing system.</title>
        <authorList>
            <person name="Merino N."/>
            <person name="Kawai M."/>
            <person name="Boyd E.S."/>
            <person name="Colman D.R."/>
            <person name="McGlynn S.E."/>
            <person name="Nealson K.H."/>
            <person name="Kurokawa K."/>
            <person name="Hongoh Y."/>
        </authorList>
    </citation>
    <scope>NUCLEOTIDE SEQUENCE [LARGE SCALE GENOMIC DNA]</scope>
    <source>
        <strain evidence="1 2">S42</strain>
    </source>
</reference>
<gene>
    <name evidence="1" type="ORF">HKBW3S42_01494</name>
</gene>
<dbReference type="Proteomes" id="UP000568877">
    <property type="component" value="Unassembled WGS sequence"/>
</dbReference>
<organism evidence="1 2">
    <name type="scientific">Candidatus Hakubella thermalkaliphila</name>
    <dbReference type="NCBI Taxonomy" id="2754717"/>
    <lineage>
        <taxon>Bacteria</taxon>
        <taxon>Bacillati</taxon>
        <taxon>Actinomycetota</taxon>
        <taxon>Actinomycetota incertae sedis</taxon>
        <taxon>Candidatus Hakubellales</taxon>
        <taxon>Candidatus Hakubellaceae</taxon>
        <taxon>Candidatus Hakubella</taxon>
    </lineage>
</organism>
<dbReference type="AlphaFoldDB" id="A0A6V8PLN5"/>
<evidence type="ECO:0000313" key="1">
    <source>
        <dbReference type="EMBL" id="GFP33173.1"/>
    </source>
</evidence>